<dbReference type="Proteomes" id="UP000634136">
    <property type="component" value="Unassembled WGS sequence"/>
</dbReference>
<dbReference type="AlphaFoldDB" id="A0A834WVT0"/>
<gene>
    <name evidence="1" type="ORF">G2W53_015590</name>
</gene>
<dbReference type="EMBL" id="JAAIUW010000005">
    <property type="protein sequence ID" value="KAF7833257.1"/>
    <property type="molecule type" value="Genomic_DNA"/>
</dbReference>
<accession>A0A834WVT0</accession>
<organism evidence="1 2">
    <name type="scientific">Senna tora</name>
    <dbReference type="NCBI Taxonomy" id="362788"/>
    <lineage>
        <taxon>Eukaryota</taxon>
        <taxon>Viridiplantae</taxon>
        <taxon>Streptophyta</taxon>
        <taxon>Embryophyta</taxon>
        <taxon>Tracheophyta</taxon>
        <taxon>Spermatophyta</taxon>
        <taxon>Magnoliopsida</taxon>
        <taxon>eudicotyledons</taxon>
        <taxon>Gunneridae</taxon>
        <taxon>Pentapetalae</taxon>
        <taxon>rosids</taxon>
        <taxon>fabids</taxon>
        <taxon>Fabales</taxon>
        <taxon>Fabaceae</taxon>
        <taxon>Caesalpinioideae</taxon>
        <taxon>Cassia clade</taxon>
        <taxon>Senna</taxon>
    </lineage>
</organism>
<comment type="caution">
    <text evidence="1">The sequence shown here is derived from an EMBL/GenBank/DDBJ whole genome shotgun (WGS) entry which is preliminary data.</text>
</comment>
<reference evidence="1" key="1">
    <citation type="submission" date="2020-09" db="EMBL/GenBank/DDBJ databases">
        <title>Genome-Enabled Discovery of Anthraquinone Biosynthesis in Senna tora.</title>
        <authorList>
            <person name="Kang S.-H."/>
            <person name="Pandey R.P."/>
            <person name="Lee C.-M."/>
            <person name="Sim J.-S."/>
            <person name="Jeong J.-T."/>
            <person name="Choi B.-S."/>
            <person name="Jung M."/>
            <person name="Ginzburg D."/>
            <person name="Zhao K."/>
            <person name="Won S.Y."/>
            <person name="Oh T.-J."/>
            <person name="Yu Y."/>
            <person name="Kim N.-H."/>
            <person name="Lee O.R."/>
            <person name="Lee T.-H."/>
            <person name="Bashyal P."/>
            <person name="Kim T.-S."/>
            <person name="Lee W.-H."/>
            <person name="Kawkins C."/>
            <person name="Kim C.-K."/>
            <person name="Kim J.S."/>
            <person name="Ahn B.O."/>
            <person name="Rhee S.Y."/>
            <person name="Sohng J.K."/>
        </authorList>
    </citation>
    <scope>NUCLEOTIDE SEQUENCE</scope>
    <source>
        <tissue evidence="1">Leaf</tissue>
    </source>
</reference>
<sequence>MPTPDASVSIVNGLEKSGKINTGAVVIAALRVLKAVVASSDHLNSSFRSREVSGAALVA</sequence>
<proteinExistence type="predicted"/>
<keyword evidence="2" id="KW-1185">Reference proteome</keyword>
<protein>
    <submittedName>
        <fullName evidence="1">Putative mitochondrial protein</fullName>
    </submittedName>
</protein>
<evidence type="ECO:0000313" key="2">
    <source>
        <dbReference type="Proteomes" id="UP000634136"/>
    </source>
</evidence>
<name>A0A834WVT0_9FABA</name>
<evidence type="ECO:0000313" key="1">
    <source>
        <dbReference type="EMBL" id="KAF7833257.1"/>
    </source>
</evidence>